<dbReference type="Proteomes" id="UP000250572">
    <property type="component" value="Unassembled WGS sequence"/>
</dbReference>
<sequence length="171" mass="19079">MASQARLESSLRRSSRLGLEVLERASRRDADLTGIRASQTSATSYQDATEGTQSELRDAFANIATFMGETSHHCKRFYESGSSGELSAAERKHVSRFHTRPGPGQTTSTQPRRKPVRPRDDQNRFPQRDEDFHIEVSPGSYSVSASFPDSQPQTHLVRIQPGESVVLTFNL</sequence>
<dbReference type="InterPro" id="IPR033214">
    <property type="entry name" value="AKIP1"/>
</dbReference>
<evidence type="ECO:0000313" key="3">
    <source>
        <dbReference type="Proteomes" id="UP000250572"/>
    </source>
</evidence>
<gene>
    <name evidence="2" type="ORF">CCH79_00011815</name>
</gene>
<dbReference type="STRING" id="33528.ENSGAFP00000009680"/>
<dbReference type="AlphaFoldDB" id="A0A315VLT8"/>
<proteinExistence type="predicted"/>
<protein>
    <recommendedName>
        <fullName evidence="4">A kinase (PRKA) interacting protein 1</fullName>
    </recommendedName>
</protein>
<feature type="region of interest" description="Disordered" evidence="1">
    <location>
        <begin position="80"/>
        <end position="149"/>
    </location>
</feature>
<dbReference type="GO" id="GO:1901222">
    <property type="term" value="P:regulation of non-canonical NF-kappaB signal transduction"/>
    <property type="evidence" value="ECO:0007669"/>
    <property type="project" value="InterPro"/>
</dbReference>
<evidence type="ECO:0000256" key="1">
    <source>
        <dbReference type="SAM" id="MobiDB-lite"/>
    </source>
</evidence>
<feature type="compositionally biased region" description="Polar residues" evidence="1">
    <location>
        <begin position="139"/>
        <end position="149"/>
    </location>
</feature>
<dbReference type="PANTHER" id="PTHR14330:SF2">
    <property type="entry name" value="A-KINASE-INTERACTING PROTEIN 1"/>
    <property type="match status" value="1"/>
</dbReference>
<organism evidence="2 3">
    <name type="scientific">Gambusia affinis</name>
    <name type="common">Western mosquitofish</name>
    <name type="synonym">Heterandria affinis</name>
    <dbReference type="NCBI Taxonomy" id="33528"/>
    <lineage>
        <taxon>Eukaryota</taxon>
        <taxon>Metazoa</taxon>
        <taxon>Chordata</taxon>
        <taxon>Craniata</taxon>
        <taxon>Vertebrata</taxon>
        <taxon>Euteleostomi</taxon>
        <taxon>Actinopterygii</taxon>
        <taxon>Neopterygii</taxon>
        <taxon>Teleostei</taxon>
        <taxon>Neoteleostei</taxon>
        <taxon>Acanthomorphata</taxon>
        <taxon>Ovalentaria</taxon>
        <taxon>Atherinomorphae</taxon>
        <taxon>Cyprinodontiformes</taxon>
        <taxon>Poeciliidae</taxon>
        <taxon>Poeciliinae</taxon>
        <taxon>Gambusia</taxon>
    </lineage>
</organism>
<dbReference type="GO" id="GO:0005654">
    <property type="term" value="C:nucleoplasm"/>
    <property type="evidence" value="ECO:0007669"/>
    <property type="project" value="TreeGrafter"/>
</dbReference>
<dbReference type="PANTHER" id="PTHR14330">
    <property type="entry name" value="A-KINASE-INTERACTING PROTEIN 1"/>
    <property type="match status" value="1"/>
</dbReference>
<dbReference type="EMBL" id="NHOQ01001423">
    <property type="protein sequence ID" value="PWA24498.1"/>
    <property type="molecule type" value="Genomic_DNA"/>
</dbReference>
<evidence type="ECO:0000313" key="2">
    <source>
        <dbReference type="EMBL" id="PWA24498.1"/>
    </source>
</evidence>
<keyword evidence="3" id="KW-1185">Reference proteome</keyword>
<comment type="caution">
    <text evidence="2">The sequence shown here is derived from an EMBL/GenBank/DDBJ whole genome shotgun (WGS) entry which is preliminary data.</text>
</comment>
<feature type="compositionally biased region" description="Basic and acidic residues" evidence="1">
    <location>
        <begin position="117"/>
        <end position="134"/>
    </location>
</feature>
<evidence type="ECO:0008006" key="4">
    <source>
        <dbReference type="Google" id="ProtNLM"/>
    </source>
</evidence>
<name>A0A315VLT8_GAMAF</name>
<accession>A0A315VLT8</accession>
<reference evidence="2 3" key="1">
    <citation type="journal article" date="2018" name="G3 (Bethesda)">
        <title>A High-Quality Reference Genome for the Invasive Mosquitofish Gambusia affinis Using a Chicago Library.</title>
        <authorList>
            <person name="Hoffberg S.L."/>
            <person name="Troendle N.J."/>
            <person name="Glenn T.C."/>
            <person name="Mahmud O."/>
            <person name="Louha S."/>
            <person name="Chalopin D."/>
            <person name="Bennetzen J.L."/>
            <person name="Mauricio R."/>
        </authorList>
    </citation>
    <scope>NUCLEOTIDE SEQUENCE [LARGE SCALE GENOMIC DNA]</scope>
    <source>
        <strain evidence="2">NE01/NJP1002.9</strain>
        <tissue evidence="2">Muscle</tissue>
    </source>
</reference>
<dbReference type="Gene3D" id="2.60.40.1120">
    <property type="entry name" value="Carboxypeptidase-like, regulatory domain"/>
    <property type="match status" value="1"/>
</dbReference>